<dbReference type="Gene3D" id="3.30.70.930">
    <property type="match status" value="1"/>
</dbReference>
<dbReference type="Pfam" id="PF01910">
    <property type="entry name" value="Thiamine_BP"/>
    <property type="match status" value="1"/>
</dbReference>
<dbReference type="EMBL" id="JBHTEF010000001">
    <property type="protein sequence ID" value="MFC7581967.1"/>
    <property type="molecule type" value="Genomic_DNA"/>
</dbReference>
<gene>
    <name evidence="3" type="ORF">ACFQWG_12255</name>
</gene>
<dbReference type="InterPro" id="IPR002767">
    <property type="entry name" value="Thiamine_BP"/>
</dbReference>
<comment type="similarity">
    <text evidence="1">Belongs to the UPF0045 family.</text>
</comment>
<dbReference type="PANTHER" id="PTHR33777:SF1">
    <property type="entry name" value="UPF0045 PROTEIN ECM15"/>
    <property type="match status" value="1"/>
</dbReference>
<organism evidence="3 4">
    <name type="scientific">Schaalia naturae</name>
    <dbReference type="NCBI Taxonomy" id="635203"/>
    <lineage>
        <taxon>Bacteria</taxon>
        <taxon>Bacillati</taxon>
        <taxon>Actinomycetota</taxon>
        <taxon>Actinomycetes</taxon>
        <taxon>Actinomycetales</taxon>
        <taxon>Actinomycetaceae</taxon>
        <taxon>Schaalia</taxon>
    </lineage>
</organism>
<evidence type="ECO:0000313" key="3">
    <source>
        <dbReference type="EMBL" id="MFC7581967.1"/>
    </source>
</evidence>
<dbReference type="RefSeq" id="WP_380975718.1">
    <property type="nucleotide sequence ID" value="NZ_JBHTEF010000001.1"/>
</dbReference>
<comment type="caution">
    <text evidence="3">The sequence shown here is derived from an EMBL/GenBank/DDBJ whole genome shotgun (WGS) entry which is preliminary data.</text>
</comment>
<dbReference type="InterPro" id="IPR029756">
    <property type="entry name" value="MTH1187/YkoF-like"/>
</dbReference>
<name>A0ABW2SP92_9ACTO</name>
<feature type="domain" description="Thiamine-binding protein" evidence="2">
    <location>
        <begin position="4"/>
        <end position="93"/>
    </location>
</feature>
<dbReference type="InterPro" id="IPR051614">
    <property type="entry name" value="UPF0045_domain"/>
</dbReference>
<evidence type="ECO:0000259" key="2">
    <source>
        <dbReference type="Pfam" id="PF01910"/>
    </source>
</evidence>
<proteinExistence type="inferred from homology"/>
<dbReference type="PANTHER" id="PTHR33777">
    <property type="entry name" value="UPF0045 PROTEIN ECM15"/>
    <property type="match status" value="1"/>
</dbReference>
<reference evidence="4" key="1">
    <citation type="journal article" date="2019" name="Int. J. Syst. Evol. Microbiol.">
        <title>The Global Catalogue of Microorganisms (GCM) 10K type strain sequencing project: providing services to taxonomists for standard genome sequencing and annotation.</title>
        <authorList>
            <consortium name="The Broad Institute Genomics Platform"/>
            <consortium name="The Broad Institute Genome Sequencing Center for Infectious Disease"/>
            <person name="Wu L."/>
            <person name="Ma J."/>
        </authorList>
    </citation>
    <scope>NUCLEOTIDE SEQUENCE [LARGE SCALE GENOMIC DNA]</scope>
    <source>
        <strain evidence="4">CCUG 56698</strain>
    </source>
</reference>
<evidence type="ECO:0000256" key="1">
    <source>
        <dbReference type="ARBA" id="ARBA00010272"/>
    </source>
</evidence>
<sequence>MLFAFSIAPATSPHPDGSMADVVARAVDVIQKSGLPQQTTSMFTIVEGEWDEVMPVIKDACEAVAEVSPRVSLVLKADLRPGRTGELTGKVERLDEQLRELNS</sequence>
<keyword evidence="4" id="KW-1185">Reference proteome</keyword>
<dbReference type="Proteomes" id="UP001596527">
    <property type="component" value="Unassembled WGS sequence"/>
</dbReference>
<protein>
    <submittedName>
        <fullName evidence="3">MTH1187 family thiamine-binding protein</fullName>
    </submittedName>
</protein>
<evidence type="ECO:0000313" key="4">
    <source>
        <dbReference type="Proteomes" id="UP001596527"/>
    </source>
</evidence>
<dbReference type="SUPFAM" id="SSF89957">
    <property type="entry name" value="MTH1187/YkoF-like"/>
    <property type="match status" value="1"/>
</dbReference>
<accession>A0ABW2SP92</accession>